<name>A0ABQ9XJX8_9EUKA</name>
<evidence type="ECO:0000313" key="2">
    <source>
        <dbReference type="Proteomes" id="UP001281761"/>
    </source>
</evidence>
<sequence length="158" mass="17984">MWVFVRTGAKSGKYDLLDWVCSSRFKPRQCFLVYIEGWEAEKMGNMDAVFMLEFLKRVVSLGSVGNRMEMVRFGMLDIVIRGVSESSFLEDYENGICVIGILLRSIRDFRNKQDVIDYDFSDNLSHPELESILPPDSLSTTYSSIEDTSVGLSIIQLG</sequence>
<comment type="caution">
    <text evidence="1">The sequence shown here is derived from an EMBL/GenBank/DDBJ whole genome shotgun (WGS) entry which is preliminary data.</text>
</comment>
<organism evidence="1 2">
    <name type="scientific">Blattamonas nauphoetae</name>
    <dbReference type="NCBI Taxonomy" id="2049346"/>
    <lineage>
        <taxon>Eukaryota</taxon>
        <taxon>Metamonada</taxon>
        <taxon>Preaxostyla</taxon>
        <taxon>Oxymonadida</taxon>
        <taxon>Blattamonas</taxon>
    </lineage>
</organism>
<keyword evidence="2" id="KW-1185">Reference proteome</keyword>
<dbReference type="Proteomes" id="UP001281761">
    <property type="component" value="Unassembled WGS sequence"/>
</dbReference>
<evidence type="ECO:0000313" key="1">
    <source>
        <dbReference type="EMBL" id="KAK2950561.1"/>
    </source>
</evidence>
<dbReference type="EMBL" id="JARBJD010000134">
    <property type="protein sequence ID" value="KAK2950561.1"/>
    <property type="molecule type" value="Genomic_DNA"/>
</dbReference>
<gene>
    <name evidence="1" type="ORF">BLNAU_14555</name>
</gene>
<proteinExistence type="predicted"/>
<accession>A0ABQ9XJX8</accession>
<protein>
    <submittedName>
        <fullName evidence="1">Uncharacterized protein</fullName>
    </submittedName>
</protein>
<reference evidence="1 2" key="1">
    <citation type="journal article" date="2022" name="bioRxiv">
        <title>Genomics of Preaxostyla Flagellates Illuminates Evolutionary Transitions and the Path Towards Mitochondrial Loss.</title>
        <authorList>
            <person name="Novak L.V.F."/>
            <person name="Treitli S.C."/>
            <person name="Pyrih J."/>
            <person name="Halakuc P."/>
            <person name="Pipaliya S.V."/>
            <person name="Vacek V."/>
            <person name="Brzon O."/>
            <person name="Soukal P."/>
            <person name="Eme L."/>
            <person name="Dacks J.B."/>
            <person name="Karnkowska A."/>
            <person name="Elias M."/>
            <person name="Hampl V."/>
        </authorList>
    </citation>
    <scope>NUCLEOTIDE SEQUENCE [LARGE SCALE GENOMIC DNA]</scope>
    <source>
        <strain evidence="1">NAU3</strain>
        <tissue evidence="1">Gut</tissue>
    </source>
</reference>